<evidence type="ECO:0000256" key="2">
    <source>
        <dbReference type="ARBA" id="ARBA00022801"/>
    </source>
</evidence>
<dbReference type="InterPro" id="IPR023214">
    <property type="entry name" value="HAD_sf"/>
</dbReference>
<dbReference type="InterPro" id="IPR036412">
    <property type="entry name" value="HAD-like_sf"/>
</dbReference>
<dbReference type="Gene3D" id="1.10.150.240">
    <property type="entry name" value="Putative phosphatase, domain 2"/>
    <property type="match status" value="1"/>
</dbReference>
<dbReference type="NCBIfam" id="TIGR01493">
    <property type="entry name" value="HAD-SF-IA-v2"/>
    <property type="match status" value="1"/>
</dbReference>
<keyword evidence="5" id="KW-1185">Reference proteome</keyword>
<dbReference type="InterPro" id="IPR006439">
    <property type="entry name" value="HAD-SF_hydro_IA"/>
</dbReference>
<dbReference type="EMBL" id="PGFS01000001">
    <property type="protein sequence ID" value="MDH4572035.1"/>
    <property type="molecule type" value="Genomic_DNA"/>
</dbReference>
<comment type="similarity">
    <text evidence="1 3">Belongs to the HAD-like hydrolase superfamily. S-2-haloalkanoic acid dehalogenase family.</text>
</comment>
<dbReference type="PANTHER" id="PTHR43316:SF3">
    <property type="entry name" value="HALOACID DEHALOGENASE, TYPE II (AFU_ORTHOLOGUE AFUA_2G07750)-RELATED"/>
    <property type="match status" value="1"/>
</dbReference>
<dbReference type="SFLD" id="SFLDG01129">
    <property type="entry name" value="C1.5:_HAD__Beta-PGM__Phosphata"/>
    <property type="match status" value="1"/>
</dbReference>
<dbReference type="SFLD" id="SFLDS00003">
    <property type="entry name" value="Haloacid_Dehalogenase"/>
    <property type="match status" value="1"/>
</dbReference>
<dbReference type="Pfam" id="PF00702">
    <property type="entry name" value="Hydrolase"/>
    <property type="match status" value="1"/>
</dbReference>
<dbReference type="PRINTS" id="PR00413">
    <property type="entry name" value="HADHALOGNASE"/>
</dbReference>
<evidence type="ECO:0000313" key="5">
    <source>
        <dbReference type="Proteomes" id="UP001162135"/>
    </source>
</evidence>
<reference evidence="4" key="1">
    <citation type="journal article" date="2015" name="Antonie Van Leeuwenhoek">
        <title>Comparative 16S rRNA signatures and multilocus sequence analysis for the genus Salinicola and description of Salinicola acroporae sp. nov., isolated from coral Acropora digitifera.</title>
        <authorList>
            <person name="Lepcha R.T."/>
            <person name="Poddar A."/>
            <person name="Schumann P."/>
            <person name="Das S.K."/>
        </authorList>
    </citation>
    <scope>NUCLEOTIDE SEQUENCE</scope>
    <source>
        <strain evidence="4">S4-41</strain>
    </source>
</reference>
<dbReference type="InterPro" id="IPR023198">
    <property type="entry name" value="PGP-like_dom2"/>
</dbReference>
<name>A0ABT6I2Y8_9GAMM</name>
<comment type="caution">
    <text evidence="4">The sequence shown here is derived from an EMBL/GenBank/DDBJ whole genome shotgun (WGS) entry which is preliminary data.</text>
</comment>
<comment type="function">
    <text evidence="3">Catalyzes the hydrolytic dehalogenation of small (S)-2-haloalkanoic acids to yield the corresponding (R)-2-hydroxyalkanoic acids.</text>
</comment>
<dbReference type="PANTHER" id="PTHR43316">
    <property type="entry name" value="HYDROLASE, HALOACID DELAHOGENASE-RELATED"/>
    <property type="match status" value="1"/>
</dbReference>
<dbReference type="Gene3D" id="3.40.50.1000">
    <property type="entry name" value="HAD superfamily/HAD-like"/>
    <property type="match status" value="1"/>
</dbReference>
<dbReference type="SUPFAM" id="SSF56784">
    <property type="entry name" value="HAD-like"/>
    <property type="match status" value="1"/>
</dbReference>
<organism evidence="4 5">
    <name type="scientific">Salinicola acroporae</name>
    <dbReference type="NCBI Taxonomy" id="1541440"/>
    <lineage>
        <taxon>Bacteria</taxon>
        <taxon>Pseudomonadati</taxon>
        <taxon>Pseudomonadota</taxon>
        <taxon>Gammaproteobacteria</taxon>
        <taxon>Oceanospirillales</taxon>
        <taxon>Halomonadaceae</taxon>
        <taxon>Salinicola</taxon>
    </lineage>
</organism>
<evidence type="ECO:0000313" key="4">
    <source>
        <dbReference type="EMBL" id="MDH4572035.1"/>
    </source>
</evidence>
<sequence length="224" mass="24169">MESTMHLVFDVNETLLDTGALDPLFKRWFGTDAARSEWFLTLQETWMTANLVGEFEPFADLARSALRQLGAKHGVAIAVGDEQALVEAILSMPAHADSAAALAQLREQGHTLTALTNSALKAAHRQLDNAGLSGYFDAILSVESVGRYKPSPEPYRHAASHWGVATAELIMIAAHGWDLIGANAAGLRTGFIARPGKAMDPQLGSVPDWQDDDLARLVQRAVAQ</sequence>
<protein>
    <recommendedName>
        <fullName evidence="3">(S)-2-haloacid dehalogenase</fullName>
        <ecNumber evidence="3">3.8.1.2</ecNumber>
    </recommendedName>
    <alternativeName>
        <fullName evidence="3">2-haloalkanoic acid dehalogenase</fullName>
    </alternativeName>
    <alternativeName>
        <fullName evidence="3">Halocarboxylic acid halidohydrolase</fullName>
    </alternativeName>
    <alternativeName>
        <fullName evidence="3">L-2-haloacid dehalogenase</fullName>
    </alternativeName>
</protein>
<dbReference type="NCBIfam" id="TIGR01428">
    <property type="entry name" value="HAD_type_II"/>
    <property type="match status" value="1"/>
</dbReference>
<comment type="catalytic activity">
    <reaction evidence="3">
        <text>an (S)-2-haloacid + H2O = a (2R)-2-hydroxycarboxylate + a halide anion + H(+)</text>
        <dbReference type="Rhea" id="RHEA:11192"/>
        <dbReference type="ChEBI" id="CHEBI:15377"/>
        <dbReference type="ChEBI" id="CHEBI:15378"/>
        <dbReference type="ChEBI" id="CHEBI:16042"/>
        <dbReference type="ChEBI" id="CHEBI:58314"/>
        <dbReference type="ChEBI" id="CHEBI:137405"/>
        <dbReference type="EC" id="3.8.1.2"/>
    </reaction>
</comment>
<dbReference type="InterPro" id="IPR051540">
    <property type="entry name" value="S-2-haloacid_dehalogenase"/>
</dbReference>
<dbReference type="Proteomes" id="UP001162135">
    <property type="component" value="Unassembled WGS sequence"/>
</dbReference>
<accession>A0ABT6I2Y8</accession>
<keyword evidence="2 3" id="KW-0378">Hydrolase</keyword>
<dbReference type="InterPro" id="IPR006328">
    <property type="entry name" value="2-HAD"/>
</dbReference>
<proteinExistence type="inferred from homology"/>
<dbReference type="EC" id="3.8.1.2" evidence="3"/>
<evidence type="ECO:0000256" key="1">
    <source>
        <dbReference type="ARBA" id="ARBA00008106"/>
    </source>
</evidence>
<evidence type="ECO:0000256" key="3">
    <source>
        <dbReference type="RuleBase" id="RU368077"/>
    </source>
</evidence>
<gene>
    <name evidence="4" type="ORF">CUR86_05820</name>
</gene>
<reference evidence="4" key="2">
    <citation type="submission" date="2017-11" db="EMBL/GenBank/DDBJ databases">
        <authorList>
            <person name="Das S.K."/>
        </authorList>
    </citation>
    <scope>NUCLEOTIDE SEQUENCE</scope>
    <source>
        <strain evidence="4">S4-41</strain>
    </source>
</reference>